<evidence type="ECO:0000256" key="3">
    <source>
        <dbReference type="ARBA" id="ARBA00022679"/>
    </source>
</evidence>
<feature type="domain" description="Nucleotidyl transferase" evidence="10">
    <location>
        <begin position="9"/>
        <end position="277"/>
    </location>
</feature>
<dbReference type="Gene3D" id="3.90.550.10">
    <property type="entry name" value="Spore Coat Polysaccharide Biosynthesis Protein SpsA, Chain A"/>
    <property type="match status" value="1"/>
</dbReference>
<dbReference type="InterPro" id="IPR029044">
    <property type="entry name" value="Nucleotide-diphossugar_trans"/>
</dbReference>
<evidence type="ECO:0000256" key="2">
    <source>
        <dbReference type="ARBA" id="ARBA00022600"/>
    </source>
</evidence>
<dbReference type="EC" id="2.7.7.27" evidence="9"/>
<evidence type="ECO:0000256" key="4">
    <source>
        <dbReference type="ARBA" id="ARBA00022695"/>
    </source>
</evidence>
<keyword evidence="6 9" id="KW-0067">ATP-binding</keyword>
<evidence type="ECO:0000256" key="6">
    <source>
        <dbReference type="ARBA" id="ARBA00022840"/>
    </source>
</evidence>
<dbReference type="NCBIfam" id="TIGR02091">
    <property type="entry name" value="glgC"/>
    <property type="match status" value="1"/>
</dbReference>
<dbReference type="GO" id="GO:0005978">
    <property type="term" value="P:glycogen biosynthetic process"/>
    <property type="evidence" value="ECO:0007669"/>
    <property type="project" value="UniProtKB-UniRule"/>
</dbReference>
<sequence>MKRRERPLGIVLAGGEGKRLMPLTADRAKPAVPFGGSYRLVDFVLSNLVNAEMRKIAVLTQYKSHSLDRHITTTWRMSTLTGNYITPVPAQQRLGPRWYTGSADAILQNFNLIHDENPNHVLVFGADHVYRMDPDQMFEAHIESGAGVTIAAIRMPRAEAHDFGVIELADDGISIKAFHEKPSDPPAMPGHPDLCLVSMGNYIFRRDVMEEALILDSEDLESRHDLGGNIIPMLTANGSAKVYDFANNVVPGETERDKGYWRDVGSIDAYYDAHMDLVSIHPIFNLYNREWPLLTNPPSLPPAKFSEGGIAQDSIVGAGSIISGGHVNRTVISHDVHVGAGAIVDGSVLMPSVKIGDKAVIRSAILDKNVVVEPGAQIGVDLERDRARFTISDGGIVVVGKGVRVTA</sequence>
<dbReference type="SUPFAM" id="SSF53448">
    <property type="entry name" value="Nucleotide-diphospho-sugar transferases"/>
    <property type="match status" value="1"/>
</dbReference>
<evidence type="ECO:0000256" key="8">
    <source>
        <dbReference type="ARBA" id="ARBA00023277"/>
    </source>
</evidence>
<dbReference type="EMBL" id="CP016769">
    <property type="protein sequence ID" value="ASY10468.1"/>
    <property type="molecule type" value="Genomic_DNA"/>
</dbReference>
<dbReference type="CDD" id="cd02508">
    <property type="entry name" value="ADP_Glucose_PP"/>
    <property type="match status" value="1"/>
</dbReference>
<dbReference type="InterPro" id="IPR005836">
    <property type="entry name" value="ADP_Glu_pyroP_CS"/>
</dbReference>
<comment type="similarity">
    <text evidence="1 9">Belongs to the bacterial/plant glucose-1-phosphate adenylyltransferase family.</text>
</comment>
<evidence type="ECO:0000256" key="5">
    <source>
        <dbReference type="ARBA" id="ARBA00022741"/>
    </source>
</evidence>
<dbReference type="PROSITE" id="PS00808">
    <property type="entry name" value="ADP_GLC_PYROPHOSPH_1"/>
    <property type="match status" value="1"/>
</dbReference>
<dbReference type="GO" id="GO:0008878">
    <property type="term" value="F:glucose-1-phosphate adenylyltransferase activity"/>
    <property type="evidence" value="ECO:0007669"/>
    <property type="project" value="UniProtKB-UniRule"/>
</dbReference>
<name>A0AAC9YRY1_9ACTN</name>
<dbReference type="PROSITE" id="PS00809">
    <property type="entry name" value="ADP_GLC_PYROPHOSPH_2"/>
    <property type="match status" value="1"/>
</dbReference>
<evidence type="ECO:0000256" key="7">
    <source>
        <dbReference type="ARBA" id="ARBA00023056"/>
    </source>
</evidence>
<feature type="binding site" evidence="9">
    <location>
        <position position="198"/>
    </location>
    <ligand>
        <name>alpha-D-glucose 1-phosphate</name>
        <dbReference type="ChEBI" id="CHEBI:58601"/>
    </ligand>
</feature>
<dbReference type="PROSITE" id="PS00810">
    <property type="entry name" value="ADP_GLC_PYROPHOSPH_3"/>
    <property type="match status" value="1"/>
</dbReference>
<dbReference type="Proteomes" id="UP000217144">
    <property type="component" value="Chromosome"/>
</dbReference>
<dbReference type="InterPro" id="IPR011831">
    <property type="entry name" value="ADP-Glc_PPase"/>
</dbReference>
<dbReference type="AlphaFoldDB" id="A0AAC9YRY1"/>
<dbReference type="Pfam" id="PF24894">
    <property type="entry name" value="Hexapep_GlmU"/>
    <property type="match status" value="1"/>
</dbReference>
<dbReference type="InterPro" id="IPR005835">
    <property type="entry name" value="NTP_transferase_dom"/>
</dbReference>
<dbReference type="InterPro" id="IPR023049">
    <property type="entry name" value="GlgC_bac"/>
</dbReference>
<feature type="binding site" evidence="9">
    <location>
        <begin position="180"/>
        <end position="181"/>
    </location>
    <ligand>
        <name>alpha-D-glucose 1-phosphate</name>
        <dbReference type="ChEBI" id="CHEBI:58601"/>
    </ligand>
</feature>
<protein>
    <recommendedName>
        <fullName evidence="9">Glucose-1-phosphate adenylyltransferase</fullName>
        <ecNumber evidence="9">2.7.7.27</ecNumber>
    </recommendedName>
    <alternativeName>
        <fullName evidence="9">ADP-glucose pyrophosphorylase</fullName>
        <shortName evidence="9">ADPGlc PPase</shortName>
    </alternativeName>
    <alternativeName>
        <fullName evidence="9">ADP-glucose synthase</fullName>
    </alternativeName>
</protein>
<dbReference type="NCBIfam" id="NF001947">
    <property type="entry name" value="PRK00725.1"/>
    <property type="match status" value="1"/>
</dbReference>
<evidence type="ECO:0000259" key="10">
    <source>
        <dbReference type="Pfam" id="PF00483"/>
    </source>
</evidence>
<feature type="binding site" evidence="9">
    <location>
        <position position="164"/>
    </location>
    <ligand>
        <name>alpha-D-glucose 1-phosphate</name>
        <dbReference type="ChEBI" id="CHEBI:58601"/>
    </ligand>
</feature>
<feature type="site" description="Could play a key role in the communication between the regulatory and the substrate sites" evidence="9">
    <location>
        <position position="98"/>
    </location>
</feature>
<evidence type="ECO:0000259" key="11">
    <source>
        <dbReference type="Pfam" id="PF24894"/>
    </source>
</evidence>
<dbReference type="NCBIfam" id="NF002023">
    <property type="entry name" value="PRK00844.1"/>
    <property type="match status" value="1"/>
</dbReference>
<comment type="subunit">
    <text evidence="9">Homotetramer.</text>
</comment>
<dbReference type="KEGG" id="plan:A1s21148_02765"/>
<keyword evidence="8 9" id="KW-0119">Carbohydrate metabolism</keyword>
<reference evidence="12 13" key="1">
    <citation type="submission" date="2016-07" db="EMBL/GenBank/DDBJ databases">
        <title>High microdiversification within the ubiquitous acI lineage of Actinobacteria.</title>
        <authorList>
            <person name="Neuenschwander S.M."/>
            <person name="Salcher M."/>
            <person name="Ghai R."/>
            <person name="Pernthaler J."/>
        </authorList>
    </citation>
    <scope>NUCLEOTIDE SEQUENCE [LARGE SCALE GENOMIC DNA]</scope>
    <source>
        <strain evidence="12">MMS-21-148</strain>
    </source>
</reference>
<comment type="pathway">
    <text evidence="9">Glycan biosynthesis; glycogen biosynthesis.</text>
</comment>
<dbReference type="PANTHER" id="PTHR43523">
    <property type="entry name" value="GLUCOSE-1-PHOSPHATE ADENYLYLTRANSFERASE-RELATED"/>
    <property type="match status" value="1"/>
</dbReference>
<dbReference type="Pfam" id="PF00483">
    <property type="entry name" value="NTP_transferase"/>
    <property type="match status" value="1"/>
</dbReference>
<dbReference type="SUPFAM" id="SSF51161">
    <property type="entry name" value="Trimeric LpxA-like enzymes"/>
    <property type="match status" value="1"/>
</dbReference>
<keyword evidence="4 9" id="KW-0548">Nucleotidyltransferase</keyword>
<keyword evidence="2 9" id="KW-0321">Glycogen metabolism</keyword>
<feature type="binding site" evidence="9">
    <location>
        <position position="99"/>
    </location>
    <ligand>
        <name>alpha-D-glucose 1-phosphate</name>
        <dbReference type="ChEBI" id="CHEBI:58601"/>
    </ligand>
</feature>
<evidence type="ECO:0000256" key="9">
    <source>
        <dbReference type="HAMAP-Rule" id="MF_00624"/>
    </source>
</evidence>
<feature type="site" description="Could play a key role in the communication between the regulatory and the substrate sites" evidence="9">
    <location>
        <position position="61"/>
    </location>
</feature>
<dbReference type="RefSeq" id="WP_095670954.1">
    <property type="nucleotide sequence ID" value="NZ_CP016769.1"/>
</dbReference>
<accession>A0AAC9YRY1</accession>
<feature type="domain" description="Glucose-1-phosphate adenylyltransferase/Bifunctional protein GlmU-like C-terminal hexapeptide" evidence="11">
    <location>
        <begin position="301"/>
        <end position="399"/>
    </location>
</feature>
<keyword evidence="5 9" id="KW-0547">Nucleotide-binding</keyword>
<dbReference type="HAMAP" id="MF_00624">
    <property type="entry name" value="GlgC"/>
    <property type="match status" value="1"/>
</dbReference>
<dbReference type="CDD" id="cd04651">
    <property type="entry name" value="LbH_G1P_AT_C"/>
    <property type="match status" value="1"/>
</dbReference>
<dbReference type="GO" id="GO:0005524">
    <property type="term" value="F:ATP binding"/>
    <property type="evidence" value="ECO:0007669"/>
    <property type="project" value="UniProtKB-KW"/>
</dbReference>
<gene>
    <name evidence="9" type="primary">glgC</name>
    <name evidence="12" type="ORF">A1s21148_02765</name>
</gene>
<evidence type="ECO:0000313" key="12">
    <source>
        <dbReference type="EMBL" id="ASY10468.1"/>
    </source>
</evidence>
<evidence type="ECO:0000256" key="1">
    <source>
        <dbReference type="ARBA" id="ARBA00010443"/>
    </source>
</evidence>
<keyword evidence="7 9" id="KW-0320">Glycogen biosynthesis</keyword>
<evidence type="ECO:0000313" key="13">
    <source>
        <dbReference type="Proteomes" id="UP000217144"/>
    </source>
</evidence>
<comment type="catalytic activity">
    <reaction evidence="9">
        <text>alpha-D-glucose 1-phosphate + ATP + H(+) = ADP-alpha-D-glucose + diphosphate</text>
        <dbReference type="Rhea" id="RHEA:12120"/>
        <dbReference type="ChEBI" id="CHEBI:15378"/>
        <dbReference type="ChEBI" id="CHEBI:30616"/>
        <dbReference type="ChEBI" id="CHEBI:33019"/>
        <dbReference type="ChEBI" id="CHEBI:57498"/>
        <dbReference type="ChEBI" id="CHEBI:58601"/>
        <dbReference type="EC" id="2.7.7.27"/>
    </reaction>
</comment>
<dbReference type="Gene3D" id="2.160.10.10">
    <property type="entry name" value="Hexapeptide repeat proteins"/>
    <property type="match status" value="1"/>
</dbReference>
<dbReference type="InterPro" id="IPR011004">
    <property type="entry name" value="Trimer_LpxA-like_sf"/>
</dbReference>
<keyword evidence="13" id="KW-1185">Reference proteome</keyword>
<dbReference type="InterPro" id="IPR056818">
    <property type="entry name" value="GlmU/GlgC-like_hexapep"/>
</dbReference>
<dbReference type="PANTHER" id="PTHR43523:SF2">
    <property type="entry name" value="GLUCOSE-1-PHOSPHATE ADENYLYLTRANSFERASE"/>
    <property type="match status" value="1"/>
</dbReference>
<keyword evidence="3 9" id="KW-0808">Transferase</keyword>
<proteinExistence type="inferred from homology"/>
<organism evidence="12 13">
    <name type="scientific">Candidatus Planktophila lacus</name>
    <dbReference type="NCBI Taxonomy" id="1884913"/>
    <lineage>
        <taxon>Bacteria</taxon>
        <taxon>Bacillati</taxon>
        <taxon>Actinomycetota</taxon>
        <taxon>Actinomycetes</taxon>
        <taxon>Candidatus Nanopelagicales</taxon>
        <taxon>Candidatus Nanopelagicaceae</taxon>
        <taxon>Candidatus Planktophila</taxon>
    </lineage>
</organism>
<comment type="function">
    <text evidence="9">Involved in the biosynthesis of ADP-glucose, a building block required for the elongation reactions to produce glycogen. Catalyzes the reaction between ATP and alpha-D-glucose 1-phosphate (G1P) to produce pyrophosphate and ADP-Glc.</text>
</comment>